<proteinExistence type="predicted"/>
<accession>A0A4Q7XY87</accession>
<name>A0A4Q7XY87_9BACT</name>
<protein>
    <submittedName>
        <fullName evidence="2">Uncharacterized protein</fullName>
    </submittedName>
</protein>
<feature type="chain" id="PRO_5020784018" evidence="1">
    <location>
        <begin position="19"/>
        <end position="201"/>
    </location>
</feature>
<comment type="caution">
    <text evidence="2">The sequence shown here is derived from an EMBL/GenBank/DDBJ whole genome shotgun (WGS) entry which is preliminary data.</text>
</comment>
<evidence type="ECO:0000313" key="2">
    <source>
        <dbReference type="EMBL" id="RZU28884.1"/>
    </source>
</evidence>
<evidence type="ECO:0000256" key="1">
    <source>
        <dbReference type="SAM" id="SignalP"/>
    </source>
</evidence>
<dbReference type="EMBL" id="SHKW01000008">
    <property type="protein sequence ID" value="RZU28884.1"/>
    <property type="molecule type" value="Genomic_DNA"/>
</dbReference>
<dbReference type="Proteomes" id="UP000292958">
    <property type="component" value="Unassembled WGS sequence"/>
</dbReference>
<dbReference type="AlphaFoldDB" id="A0A4Q7XY87"/>
<keyword evidence="3" id="KW-1185">Reference proteome</keyword>
<organism evidence="2 3">
    <name type="scientific">Edaphobacter modestus</name>
    <dbReference type="NCBI Taxonomy" id="388466"/>
    <lineage>
        <taxon>Bacteria</taxon>
        <taxon>Pseudomonadati</taxon>
        <taxon>Acidobacteriota</taxon>
        <taxon>Terriglobia</taxon>
        <taxon>Terriglobales</taxon>
        <taxon>Acidobacteriaceae</taxon>
        <taxon>Edaphobacter</taxon>
    </lineage>
</organism>
<keyword evidence="1" id="KW-0732">Signal</keyword>
<evidence type="ECO:0000313" key="3">
    <source>
        <dbReference type="Proteomes" id="UP000292958"/>
    </source>
</evidence>
<sequence>MRLTLVLLLSLVPSCLQAQASSINNSPSSVSDNATLTEMFTVDQKAREGDHIDWAKLTKDDEQRRNDLRRMLSAGGVRTGNDYFHAAMIFQHGQNPDEYLEAHVLAMDAVALGSKEARWLSAATLDRYLLSIWQPQVFGTQFHGGPNFEAMTHNKINPAIVSDPMRSAICVVSTSEQDKVLETVNHGGKFGSTQSKEDHCK</sequence>
<reference evidence="2 3" key="1">
    <citation type="submission" date="2019-02" db="EMBL/GenBank/DDBJ databases">
        <title>Genomic Encyclopedia of Archaeal and Bacterial Type Strains, Phase II (KMG-II): from individual species to whole genera.</title>
        <authorList>
            <person name="Goeker M."/>
        </authorList>
    </citation>
    <scope>NUCLEOTIDE SEQUENCE [LARGE SCALE GENOMIC DNA]</scope>
    <source>
        <strain evidence="2 3">DSM 18101</strain>
    </source>
</reference>
<gene>
    <name evidence="2" type="ORF">BDD14_6466</name>
</gene>
<feature type="signal peptide" evidence="1">
    <location>
        <begin position="1"/>
        <end position="18"/>
    </location>
</feature>